<dbReference type="SUPFAM" id="SSF49785">
    <property type="entry name" value="Galactose-binding domain-like"/>
    <property type="match status" value="6"/>
</dbReference>
<dbReference type="InterPro" id="IPR050546">
    <property type="entry name" value="Glycosyl_Hydrlase_16"/>
</dbReference>
<dbReference type="InterPro" id="IPR000421">
    <property type="entry name" value="FA58C"/>
</dbReference>
<dbReference type="PANTHER" id="PTHR10963">
    <property type="entry name" value="GLYCOSYL HYDROLASE-RELATED"/>
    <property type="match status" value="1"/>
</dbReference>
<dbReference type="InterPro" id="IPR005084">
    <property type="entry name" value="CBM6"/>
</dbReference>
<keyword evidence="2" id="KW-0732">Signal</keyword>
<feature type="compositionally biased region" description="Low complexity" evidence="4">
    <location>
        <begin position="1987"/>
        <end position="2006"/>
    </location>
</feature>
<keyword evidence="3" id="KW-0378">Hydrolase</keyword>
<feature type="domain" description="CBM6" evidence="6">
    <location>
        <begin position="1298"/>
        <end position="1414"/>
    </location>
</feature>
<dbReference type="InterPro" id="IPR008979">
    <property type="entry name" value="Galactose-bd-like_sf"/>
</dbReference>
<evidence type="ECO:0000259" key="5">
    <source>
        <dbReference type="PROSITE" id="PS50022"/>
    </source>
</evidence>
<evidence type="ECO:0000256" key="2">
    <source>
        <dbReference type="ARBA" id="ARBA00022729"/>
    </source>
</evidence>
<feature type="domain" description="F5/8 type C" evidence="5">
    <location>
        <begin position="1698"/>
        <end position="1805"/>
    </location>
</feature>
<accession>A0A4Y8Q3Y8</accession>
<feature type="domain" description="SLH" evidence="7">
    <location>
        <begin position="159"/>
        <end position="222"/>
    </location>
</feature>
<gene>
    <name evidence="9" type="ORF">B5M42_10325</name>
</gene>
<dbReference type="SMART" id="SM00606">
    <property type="entry name" value="CBD_IV"/>
    <property type="match status" value="1"/>
</dbReference>
<dbReference type="InterPro" id="IPR003305">
    <property type="entry name" value="CenC_carb-bd"/>
</dbReference>
<organism evidence="9 10">
    <name type="scientific">Paenibacillus athensensis</name>
    <dbReference type="NCBI Taxonomy" id="1967502"/>
    <lineage>
        <taxon>Bacteria</taxon>
        <taxon>Bacillati</taxon>
        <taxon>Bacillota</taxon>
        <taxon>Bacilli</taxon>
        <taxon>Bacillales</taxon>
        <taxon>Paenibacillaceae</taxon>
        <taxon>Paenibacillus</taxon>
    </lineage>
</organism>
<dbReference type="PROSITE" id="PS51175">
    <property type="entry name" value="CBM6"/>
    <property type="match status" value="1"/>
</dbReference>
<feature type="domain" description="F5/8 type C" evidence="5">
    <location>
        <begin position="1968"/>
        <end position="2109"/>
    </location>
</feature>
<dbReference type="Gene3D" id="1.20.1270.90">
    <property type="entry name" value="AF1782-like"/>
    <property type="match status" value="2"/>
</dbReference>
<dbReference type="GO" id="GO:0005975">
    <property type="term" value="P:carbohydrate metabolic process"/>
    <property type="evidence" value="ECO:0007669"/>
    <property type="project" value="InterPro"/>
</dbReference>
<dbReference type="GO" id="GO:0004553">
    <property type="term" value="F:hydrolase activity, hydrolyzing O-glycosyl compounds"/>
    <property type="evidence" value="ECO:0007669"/>
    <property type="project" value="InterPro"/>
</dbReference>
<comment type="caution">
    <text evidence="9">The sequence shown here is derived from an EMBL/GenBank/DDBJ whole genome shotgun (WGS) entry which is preliminary data.</text>
</comment>
<dbReference type="Pfam" id="PF00722">
    <property type="entry name" value="Glyco_hydro_16"/>
    <property type="match status" value="1"/>
</dbReference>
<protein>
    <submittedName>
        <fullName evidence="9">Uncharacterized protein</fullName>
    </submittedName>
</protein>
<dbReference type="PROSITE" id="PS50022">
    <property type="entry name" value="FA58C_3"/>
    <property type="match status" value="2"/>
</dbReference>
<evidence type="ECO:0000313" key="10">
    <source>
        <dbReference type="Proteomes" id="UP000298246"/>
    </source>
</evidence>
<dbReference type="InterPro" id="IPR000757">
    <property type="entry name" value="Beta-glucanase-like"/>
</dbReference>
<evidence type="ECO:0000259" key="8">
    <source>
        <dbReference type="PROSITE" id="PS51762"/>
    </source>
</evidence>
<dbReference type="InterPro" id="IPR001119">
    <property type="entry name" value="SLH_dom"/>
</dbReference>
<evidence type="ECO:0000256" key="1">
    <source>
        <dbReference type="ARBA" id="ARBA00006865"/>
    </source>
</evidence>
<dbReference type="PROSITE" id="PS51762">
    <property type="entry name" value="GH16_2"/>
    <property type="match status" value="1"/>
</dbReference>
<dbReference type="SUPFAM" id="SSF49899">
    <property type="entry name" value="Concanavalin A-like lectins/glucanases"/>
    <property type="match status" value="1"/>
</dbReference>
<dbReference type="GO" id="GO:0030246">
    <property type="term" value="F:carbohydrate binding"/>
    <property type="evidence" value="ECO:0007669"/>
    <property type="project" value="InterPro"/>
</dbReference>
<evidence type="ECO:0000259" key="6">
    <source>
        <dbReference type="PROSITE" id="PS51175"/>
    </source>
</evidence>
<evidence type="ECO:0000259" key="7">
    <source>
        <dbReference type="PROSITE" id="PS51272"/>
    </source>
</evidence>
<feature type="domain" description="SLH" evidence="7">
    <location>
        <begin position="100"/>
        <end position="158"/>
    </location>
</feature>
<feature type="domain" description="GH16" evidence="8">
    <location>
        <begin position="870"/>
        <end position="1118"/>
    </location>
</feature>
<dbReference type="Gene3D" id="2.60.120.260">
    <property type="entry name" value="Galactose-binding domain-like"/>
    <property type="match status" value="6"/>
</dbReference>
<dbReference type="PROSITE" id="PS51272">
    <property type="entry name" value="SLH"/>
    <property type="match status" value="3"/>
</dbReference>
<sequence>MQAGKLVTRGSAAFLFYRYDTVFKEREGREGAPFCSRSRLVGIKISMHKGEKSIMFRKLQITLIVALLLNLLSGLTAMGQATQTQEIAAEPAAAPVPGASAAVNLADAAAHWAAKPIARWVQAGIVSGYDDGLFHPDAAVTRAQFAVMVNGLFGFTQADASAPADVPAGAWYAAAMLQAKKAGYMQGYPDNTMHPNDPVSRQDAAVMLSRLLRLGGSGVADIVFTDAAAIADYAQDAIQAMAGKGYLSGYSDGSMQPRKALTRAEIATLLDNMIGRYVSERGSFASAGGQGSVILNAPGLSLSDQVVAGNLFVTGRVGEGDATLDNVIVKGTTIVAGGGKNSIHVNNSILGKTIIDKSDGAVRVVASGSGSIGETHVQSSAVLVEQGVDGGSGFTDVIVDSTEAGGASVELAGSFGKVRVEGSGHTLNLSAGSAEQLALNAKTDVTIGGAATVKQLQIGAGGSGSKLSITGNLGSADIQADAVTLNNQTVRKGQAVNVKDGAVGAGSDAGVAGGFFGGGGGGGGAGASNPRNVDVIGDGDFSAGLGGWKASWGNDETGLSTGTLSTEQGQMKVSLQAVGSSAQSALVYRDGLTLSSGTVYTVSFKARATASRKINVAVSDGVKDVATLRSFVLTSDLQTYSYSFTMQEISSATGKLTFQLGTISGGTNAPVDVFFDDVQLTAVQGAIVDKTALNAKLAQADGLLESEYTAVSWSILQNALITAREAGFSNTATKQQVDQAVLALTRAIDGLVKVQRSAGLTDIVFTDGGGSALPYELTPGFRADRYSYVLGVRSGTATVLLDPKLAPNNTVTAVTGASASGGKYAAAVQAGTNEVTFEVAQPGKVAATYHVYLIKEQSGNVRRDPADWQLDWNDEFNGDQVDTSKWNFVNQGGGFGNRELEYYTPRTENARIEPLDDGNKGLVIEARKEKYNGQDYTSAKLFSQNKGDWTYGKFEIRAKLPKSQGIWPAIWMMPTNYDLYGPWPATGEIDIMELVGHEPATVWGTLHYGMPWKYSNSSFKLPGTMDFSQDFHTFSIEWEPGEIRWYVDGIFYQRQNDWYTKRDGESAPYTWPAPFDRDFYIQLNLAVGGDWPQFPDNTTIFPSRMTVDYVRVYKLKDGLSYADPGNGPASTINVPTPRPENGLGGLVYNGTFDEGIGRMQFWSFSADNTAQASYSVGTAIPSREFKASLTNGGSSPTAVQLTQTGIPLVKNRQYQLKFKARASENGTALQANVFKGATSYSGVQTFPLSADMQTYSYIFIMTGDNENNAQLAFNLGQNTGDIYLDDVKLTTYYPPQYQKLEAEDFANQTGYAVQDGAIAPTAGDSSWVQYNATIPAEGDYMIAYRVATAGDNAKLTFQGAGPGTRTIHLPNTGGLTQWQTVTDLVHLKAGTQTLLLAGTGYRLDSFTLGQNVVKNGSLDSGTDQWDLWTQNAGGTVLSTVQGQTKLAITAEGDDFWGTQFSQLNVPLYKGKTYRVSFEARSTVNRKLRLTIDDPVTNGPYALYDAISLTPQLKTYTFDFTMTGATNLASRIDFNLGKIGTASGVHDVVLDQVRFAEIPAIEQASGVAPALVIDAPGDMIQVQQADGFTALTVNQGALNPAFQSGTTDYTVKVASNVTSITLTPTLAADNTLSLVSGAVQSGGDYTATLSEGENAISFIIDQAGRVPKAYMIHVIRTPLNLAKGKTATASSGAGNLAVDGDMATRWESDHSDPQTLNVDLGDLYNLSSVTLNWETSRATAYTLEVSTDKSSWITVYSTTNGSGPTDTITIPEMVTARYIRLTGTERFSFGGVRYGYSLFELAASGAPYATAADFHAFKGALAATITGAGALIEADYTSDSWAALTTALSAANAAYNQADAAQAAVNSAAQALTNAMAALVKLTKADGLTALTLSQGTLSPQFAKDTLSYSVIVNNAAATLDFTPVLESGNVFDAVYGATETSPGVYQANLDTAHHTVQFVVAKAGAQLTKTYTINIVRLSATNAALGKSATSSSGTASAATDGNAGTRWESLQSDPQWIYVDLGSSQTITAVKLTWETASAKTYKIQVTDTPNDESSWHDIGSFDQEGLAQAPRTDLITATGTGQYVRMYGTKRNTPWGYSIFEFEVYTDF</sequence>
<dbReference type="Gene3D" id="2.60.120.200">
    <property type="match status" value="1"/>
</dbReference>
<dbReference type="OrthoDB" id="9809583at2"/>
<evidence type="ECO:0000313" key="9">
    <source>
        <dbReference type="EMBL" id="TFE88310.1"/>
    </source>
</evidence>
<name>A0A4Y8Q3Y8_9BACL</name>
<reference evidence="9 10" key="1">
    <citation type="submission" date="2017-03" db="EMBL/GenBank/DDBJ databases">
        <title>Isolation of Levoglucosan Utilizing Bacteria.</title>
        <authorList>
            <person name="Arya A.S."/>
        </authorList>
    </citation>
    <scope>NUCLEOTIDE SEQUENCE [LARGE SCALE GENOMIC DNA]</scope>
    <source>
        <strain evidence="9 10">MEC069</strain>
    </source>
</reference>
<proteinExistence type="inferred from homology"/>
<dbReference type="Pfam" id="PF12733">
    <property type="entry name" value="Cadherin-like"/>
    <property type="match status" value="1"/>
</dbReference>
<dbReference type="CDD" id="cd08023">
    <property type="entry name" value="GH16_laminarinase_like"/>
    <property type="match status" value="1"/>
</dbReference>
<evidence type="ECO:0000256" key="4">
    <source>
        <dbReference type="SAM" id="MobiDB-lite"/>
    </source>
</evidence>
<comment type="similarity">
    <text evidence="1">Belongs to the glycosyl hydrolase 16 family.</text>
</comment>
<dbReference type="Pfam" id="PF07554">
    <property type="entry name" value="FIVAR"/>
    <property type="match status" value="2"/>
</dbReference>
<feature type="domain" description="SLH" evidence="7">
    <location>
        <begin position="224"/>
        <end position="284"/>
    </location>
</feature>
<evidence type="ECO:0000256" key="3">
    <source>
        <dbReference type="ARBA" id="ARBA00022801"/>
    </source>
</evidence>
<dbReference type="Pfam" id="PF03422">
    <property type="entry name" value="CBM_6"/>
    <property type="match status" value="1"/>
</dbReference>
<dbReference type="Pfam" id="PF00395">
    <property type="entry name" value="SLH"/>
    <property type="match status" value="3"/>
</dbReference>
<dbReference type="Pfam" id="PF00754">
    <property type="entry name" value="F5_F8_type_C"/>
    <property type="match status" value="1"/>
</dbReference>
<feature type="region of interest" description="Disordered" evidence="4">
    <location>
        <begin position="1987"/>
        <end position="2007"/>
    </location>
</feature>
<keyword evidence="10" id="KW-1185">Reference proteome</keyword>
<dbReference type="EMBL" id="MYFO01000010">
    <property type="protein sequence ID" value="TFE88310.1"/>
    <property type="molecule type" value="Genomic_DNA"/>
</dbReference>
<dbReference type="PANTHER" id="PTHR10963:SF55">
    <property type="entry name" value="GLYCOSIDE HYDROLASE FAMILY 16 PROTEIN"/>
    <property type="match status" value="1"/>
</dbReference>
<dbReference type="Pfam" id="PF02018">
    <property type="entry name" value="CBM_4_9"/>
    <property type="match status" value="3"/>
</dbReference>
<dbReference type="Proteomes" id="UP000298246">
    <property type="component" value="Unassembled WGS sequence"/>
</dbReference>
<dbReference type="InterPro" id="IPR025883">
    <property type="entry name" value="Cadherin-like_domain"/>
</dbReference>
<dbReference type="InterPro" id="IPR013320">
    <property type="entry name" value="ConA-like_dom_sf"/>
</dbReference>
<dbReference type="InterPro" id="IPR006584">
    <property type="entry name" value="Cellulose-bd_IV"/>
</dbReference>
<dbReference type="Pfam" id="PF22633">
    <property type="entry name" value="F5_F8_type_C_2"/>
    <property type="match status" value="1"/>
</dbReference>